<feature type="chain" id="PRO_5003796565" description="Phosphatidylglycerol/phosphatidylinositol transfer protein" evidence="8">
    <location>
        <begin position="18"/>
        <end position="180"/>
    </location>
</feature>
<keyword evidence="5" id="KW-0813">Transport</keyword>
<dbReference type="CDD" id="cd00917">
    <property type="entry name" value="PG-PI_TP"/>
    <property type="match status" value="1"/>
</dbReference>
<dbReference type="PANTHER" id="PTHR11306:SF0">
    <property type="entry name" value="PHOSPHATIDYLGLYCEROL_PHOSPHATIDYLINOSITOL TRANSFER PROTEIN"/>
    <property type="match status" value="1"/>
</dbReference>
<evidence type="ECO:0000256" key="6">
    <source>
        <dbReference type="ARBA" id="ARBA00022729"/>
    </source>
</evidence>
<dbReference type="InterPro" id="IPR003172">
    <property type="entry name" value="ML_dom"/>
</dbReference>
<dbReference type="EMBL" id="HE978324">
    <property type="protein sequence ID" value="CCK72551.1"/>
    <property type="molecule type" value="Genomic_DNA"/>
</dbReference>
<reference evidence="10 11" key="1">
    <citation type="journal article" date="2011" name="Proc. Natl. Acad. Sci. U.S.A.">
        <title>Evolutionary erosion of yeast sex chromosomes by mating-type switching accidents.</title>
        <authorList>
            <person name="Gordon J.L."/>
            <person name="Armisen D."/>
            <person name="Proux-Wera E."/>
            <person name="Oheigeartaigh S.S."/>
            <person name="Byrne K.P."/>
            <person name="Wolfe K.H."/>
        </authorList>
    </citation>
    <scope>NUCLEOTIDE SEQUENCE [LARGE SCALE GENOMIC DNA]</scope>
    <source>
        <strain evidence="11">ATCC MYA-139 / BCRC 22969 / CBS 8797 / CCRC 22969 / KCTC 17520 / NBRC 10181 / NCYC 3082</strain>
    </source>
</reference>
<dbReference type="OMA" id="HQTYDLC"/>
<dbReference type="GO" id="GO:0035091">
    <property type="term" value="F:phosphatidylinositol binding"/>
    <property type="evidence" value="ECO:0007669"/>
    <property type="project" value="EnsemblFungi"/>
</dbReference>
<comment type="similarity">
    <text evidence="2">Belongs to the NPC2 family.</text>
</comment>
<dbReference type="PANTHER" id="PTHR11306">
    <property type="entry name" value="NIEMANN PICK TYPE C2 PROTEIN NPC2-RELATED"/>
    <property type="match status" value="1"/>
</dbReference>
<protein>
    <recommendedName>
        <fullName evidence="4">Phosphatidylglycerol/phosphatidylinositol transfer protein</fullName>
    </recommendedName>
</protein>
<dbReference type="SMART" id="SM00737">
    <property type="entry name" value="ML"/>
    <property type="match status" value="1"/>
</dbReference>
<evidence type="ECO:0000313" key="10">
    <source>
        <dbReference type="EMBL" id="CCK72551.1"/>
    </source>
</evidence>
<dbReference type="Proteomes" id="UP000006310">
    <property type="component" value="Chromosome 11"/>
</dbReference>
<evidence type="ECO:0000256" key="1">
    <source>
        <dbReference type="ARBA" id="ARBA00002053"/>
    </source>
</evidence>
<dbReference type="InterPro" id="IPR039670">
    <property type="entry name" value="NPC2-like"/>
</dbReference>
<evidence type="ECO:0000256" key="7">
    <source>
        <dbReference type="ARBA" id="ARBA00023055"/>
    </source>
</evidence>
<dbReference type="Gene3D" id="2.60.40.770">
    <property type="match status" value="1"/>
</dbReference>
<dbReference type="GO" id="GO:0032934">
    <property type="term" value="F:sterol binding"/>
    <property type="evidence" value="ECO:0007669"/>
    <property type="project" value="EnsemblFungi"/>
</dbReference>
<dbReference type="KEGG" id="kng:KNAG_0K01870"/>
<dbReference type="AlphaFoldDB" id="J7SAX7"/>
<dbReference type="HOGENOM" id="CLU_097982_3_0_1"/>
<keyword evidence="6 8" id="KW-0732">Signal</keyword>
<evidence type="ECO:0000256" key="2">
    <source>
        <dbReference type="ARBA" id="ARBA00006370"/>
    </source>
</evidence>
<dbReference type="GO" id="GO:0000328">
    <property type="term" value="C:fungal-type vacuole lumen"/>
    <property type="evidence" value="ECO:0007669"/>
    <property type="project" value="EnsemblFungi"/>
</dbReference>
<dbReference type="SUPFAM" id="SSF81296">
    <property type="entry name" value="E set domains"/>
    <property type="match status" value="1"/>
</dbReference>
<accession>J7SAX7</accession>
<gene>
    <name evidence="10" type="primary">KNAG0K01870</name>
    <name evidence="10" type="ordered locus">KNAG_0K01870</name>
</gene>
<feature type="signal peptide" evidence="8">
    <location>
        <begin position="1"/>
        <end position="17"/>
    </location>
</feature>
<name>J7SAX7_HUIN7</name>
<dbReference type="eggNOG" id="KOG4680">
    <property type="taxonomic scope" value="Eukaryota"/>
</dbReference>
<keyword evidence="11" id="KW-1185">Reference proteome</keyword>
<evidence type="ECO:0000313" key="11">
    <source>
        <dbReference type="Proteomes" id="UP000006310"/>
    </source>
</evidence>
<evidence type="ECO:0000256" key="3">
    <source>
        <dbReference type="ARBA" id="ARBA00011245"/>
    </source>
</evidence>
<feature type="domain" description="MD-2-related lipid-recognition" evidence="9">
    <location>
        <begin position="43"/>
        <end position="168"/>
    </location>
</feature>
<evidence type="ECO:0000256" key="4">
    <source>
        <dbReference type="ARBA" id="ARBA00016056"/>
    </source>
</evidence>
<evidence type="ECO:0000256" key="5">
    <source>
        <dbReference type="ARBA" id="ARBA00022448"/>
    </source>
</evidence>
<evidence type="ECO:0000259" key="9">
    <source>
        <dbReference type="SMART" id="SM00737"/>
    </source>
</evidence>
<reference evidence="11" key="2">
    <citation type="submission" date="2012-08" db="EMBL/GenBank/DDBJ databases">
        <title>Genome sequence of Kazachstania naganishii.</title>
        <authorList>
            <person name="Gordon J.L."/>
            <person name="Armisen D."/>
            <person name="Proux-Wera E."/>
            <person name="OhEigeartaigh S.S."/>
            <person name="Byrne K.P."/>
            <person name="Wolfe K.H."/>
        </authorList>
    </citation>
    <scope>NUCLEOTIDE SEQUENCE [LARGE SCALE GENOMIC DNA]</scope>
    <source>
        <strain evidence="11">ATCC MYA-139 / BCRC 22969 / CBS 8797 / CCRC 22969 / KCTC 17520 / NBRC 10181 / NCYC 3082</strain>
    </source>
</reference>
<organism evidence="10 11">
    <name type="scientific">Huiozyma naganishii (strain ATCC MYA-139 / BCRC 22969 / CBS 8797 / KCTC 17520 / NBRC 10181 / NCYC 3082 / Yp74L-3)</name>
    <name type="common">Yeast</name>
    <name type="synonym">Kazachstania naganishii</name>
    <dbReference type="NCBI Taxonomy" id="1071383"/>
    <lineage>
        <taxon>Eukaryota</taxon>
        <taxon>Fungi</taxon>
        <taxon>Dikarya</taxon>
        <taxon>Ascomycota</taxon>
        <taxon>Saccharomycotina</taxon>
        <taxon>Saccharomycetes</taxon>
        <taxon>Saccharomycetales</taxon>
        <taxon>Saccharomycetaceae</taxon>
        <taxon>Huiozyma</taxon>
    </lineage>
</organism>
<proteinExistence type="inferred from homology"/>
<dbReference type="InterPro" id="IPR033917">
    <property type="entry name" value="ML_PG-PI_TP"/>
</dbReference>
<dbReference type="GO" id="GO:0031210">
    <property type="term" value="F:phosphatidylcholine binding"/>
    <property type="evidence" value="ECO:0007669"/>
    <property type="project" value="EnsemblFungi"/>
</dbReference>
<dbReference type="STRING" id="1071383.J7SAX7"/>
<evidence type="ECO:0000256" key="8">
    <source>
        <dbReference type="SAM" id="SignalP"/>
    </source>
</evidence>
<dbReference type="Pfam" id="PF02221">
    <property type="entry name" value="E1_DerP2_DerF2"/>
    <property type="match status" value="1"/>
</dbReference>
<dbReference type="OrthoDB" id="6409159at2759"/>
<dbReference type="InterPro" id="IPR014756">
    <property type="entry name" value="Ig_E-set"/>
</dbReference>
<dbReference type="RefSeq" id="XP_022466796.1">
    <property type="nucleotide sequence ID" value="XM_022610506.1"/>
</dbReference>
<keyword evidence="7" id="KW-0445">Lipid transport</keyword>
<comment type="function">
    <text evidence="1">Catalyzes the intermembrane transfer of phosphatidylglycerol and phosphatidylinositol.</text>
</comment>
<dbReference type="GO" id="GO:0001786">
    <property type="term" value="F:phosphatidylserine binding"/>
    <property type="evidence" value="ECO:0007669"/>
    <property type="project" value="EnsemblFungi"/>
</dbReference>
<sequence>MRLPPLLLLVYCCVAHGSLLFAGRDSGPHAVTDSVEIPGGSPLQLCDTASGPLGLTIESLELDPTPAKRAANLTITARGVLHVAVTQGSYVDVEVRLGLIRILTQRFDLCDVSRDNNIEGLQCPVSKGPHTLVHTVQVPAEVPAGRYSVFARAYSAAGTQLTCLTGDIVFQQRGPAVIDH</sequence>
<dbReference type="GeneID" id="34528318"/>
<dbReference type="GO" id="GO:0032366">
    <property type="term" value="P:intracellular sterol transport"/>
    <property type="evidence" value="ECO:0007669"/>
    <property type="project" value="EnsemblFungi"/>
</dbReference>
<comment type="subunit">
    <text evidence="3">Monomer.</text>
</comment>